<evidence type="ECO:0000313" key="9">
    <source>
        <dbReference type="RefSeq" id="XP_010912817.1"/>
    </source>
</evidence>
<keyword evidence="3 7" id="KW-1133">Transmembrane helix</keyword>
<dbReference type="GO" id="GO:0000139">
    <property type="term" value="C:Golgi membrane"/>
    <property type="evidence" value="ECO:0007669"/>
    <property type="project" value="UniProtKB-SubCell"/>
</dbReference>
<dbReference type="GO" id="GO:0005829">
    <property type="term" value="C:cytosol"/>
    <property type="evidence" value="ECO:0007669"/>
    <property type="project" value="GOC"/>
</dbReference>
<evidence type="ECO:0000256" key="7">
    <source>
        <dbReference type="SAM" id="Phobius"/>
    </source>
</evidence>
<reference evidence="9" key="1">
    <citation type="submission" date="2025-08" db="UniProtKB">
        <authorList>
            <consortium name="RefSeq"/>
        </authorList>
    </citation>
    <scope>IDENTIFICATION</scope>
</reference>
<dbReference type="KEGG" id="egu:105038646"/>
<organism evidence="8 9">
    <name type="scientific">Elaeis guineensis var. tenera</name>
    <name type="common">Oil palm</name>
    <dbReference type="NCBI Taxonomy" id="51953"/>
    <lineage>
        <taxon>Eukaryota</taxon>
        <taxon>Viridiplantae</taxon>
        <taxon>Streptophyta</taxon>
        <taxon>Embryophyta</taxon>
        <taxon>Tracheophyta</taxon>
        <taxon>Spermatophyta</taxon>
        <taxon>Magnoliopsida</taxon>
        <taxon>Liliopsida</taxon>
        <taxon>Arecaceae</taxon>
        <taxon>Arecoideae</taxon>
        <taxon>Cocoseae</taxon>
        <taxon>Elaeidinae</taxon>
        <taxon>Elaeis</taxon>
    </lineage>
</organism>
<sequence length="135" mass="15255">MAYEISELKKVGIGLIGFGILFSFLGVILFFDRGLLALGNLFCLSGVGVLLGWQSTWQLFTKKTYYKGSIPFFLGLFLIFVRWPITGIILEIYGSIVLFSGFGPSIKVFLSHIPVVGWLLQYPFLFFNRLRQMLG</sequence>
<keyword evidence="8" id="KW-1185">Reference proteome</keyword>
<gene>
    <name evidence="9" type="primary">LOC105038646</name>
</gene>
<keyword evidence="5 7" id="KW-0472">Membrane</keyword>
<keyword evidence="4" id="KW-0333">Golgi apparatus</keyword>
<evidence type="ECO:0000256" key="3">
    <source>
        <dbReference type="ARBA" id="ARBA00022989"/>
    </source>
</evidence>
<accession>A0A6I9QP92</accession>
<dbReference type="AlphaFoldDB" id="A0A6I9QP92"/>
<feature type="transmembrane region" description="Helical" evidence="7">
    <location>
        <begin position="37"/>
        <end position="60"/>
    </location>
</feature>
<evidence type="ECO:0000313" key="8">
    <source>
        <dbReference type="Proteomes" id="UP000504607"/>
    </source>
</evidence>
<feature type="transmembrane region" description="Helical" evidence="7">
    <location>
        <begin position="108"/>
        <end position="127"/>
    </location>
</feature>
<dbReference type="GO" id="GO:0042147">
    <property type="term" value="P:retrograde transport, endosome to Golgi"/>
    <property type="evidence" value="ECO:0007669"/>
    <property type="project" value="InterPro"/>
</dbReference>
<evidence type="ECO:0000256" key="2">
    <source>
        <dbReference type="ARBA" id="ARBA00022692"/>
    </source>
</evidence>
<dbReference type="GO" id="GO:0006888">
    <property type="term" value="P:endoplasmic reticulum to Golgi vesicle-mediated transport"/>
    <property type="evidence" value="ECO:0007669"/>
    <property type="project" value="InterPro"/>
</dbReference>
<dbReference type="InterPro" id="IPR045176">
    <property type="entry name" value="Got1"/>
</dbReference>
<keyword evidence="2 7" id="KW-0812">Transmembrane</keyword>
<dbReference type="Pfam" id="PF04178">
    <property type="entry name" value="Got1"/>
    <property type="match status" value="1"/>
</dbReference>
<evidence type="ECO:0000256" key="4">
    <source>
        <dbReference type="ARBA" id="ARBA00023034"/>
    </source>
</evidence>
<dbReference type="GeneID" id="105038646"/>
<comment type="similarity">
    <text evidence="6">Belongs to the GOT1 family.</text>
</comment>
<evidence type="ECO:0000256" key="6">
    <source>
        <dbReference type="ARBA" id="ARBA00025799"/>
    </source>
</evidence>
<feature type="transmembrane region" description="Helical" evidence="7">
    <location>
        <begin position="12"/>
        <end position="31"/>
    </location>
</feature>
<proteinExistence type="inferred from homology"/>
<dbReference type="FunCoup" id="A0A6I9QP92">
    <property type="interactions" value="3059"/>
</dbReference>
<dbReference type="RefSeq" id="XP_010912817.1">
    <property type="nucleotide sequence ID" value="XM_010914515.3"/>
</dbReference>
<dbReference type="InParanoid" id="A0A6I9QP92"/>
<dbReference type="InterPro" id="IPR007305">
    <property type="entry name" value="Vesicle_transpt_Got1/SFT2"/>
</dbReference>
<dbReference type="Proteomes" id="UP000504607">
    <property type="component" value="Chromosome 2"/>
</dbReference>
<protein>
    <submittedName>
        <fullName evidence="9">Vesicle transport protein GOT1</fullName>
    </submittedName>
</protein>
<dbReference type="PANTHER" id="PTHR21493">
    <property type="entry name" value="CGI-141-RELATED/LIPASE CONTAINING PROTEIN"/>
    <property type="match status" value="1"/>
</dbReference>
<comment type="subcellular location">
    <subcellularLocation>
        <location evidence="1">Golgi apparatus membrane</location>
        <topology evidence="1">Multi-pass membrane protein</topology>
    </subcellularLocation>
</comment>
<evidence type="ECO:0000256" key="5">
    <source>
        <dbReference type="ARBA" id="ARBA00023136"/>
    </source>
</evidence>
<dbReference type="PANTHER" id="PTHR21493:SF246">
    <property type="entry name" value="GOT1_SFT2-LIKE VESCICLE TRANSPORT PROTEIN FAMILY"/>
    <property type="match status" value="1"/>
</dbReference>
<evidence type="ECO:0000256" key="1">
    <source>
        <dbReference type="ARBA" id="ARBA00004653"/>
    </source>
</evidence>
<name>A0A6I9QP92_ELAGV</name>
<feature type="transmembrane region" description="Helical" evidence="7">
    <location>
        <begin position="72"/>
        <end position="96"/>
    </location>
</feature>
<dbReference type="OrthoDB" id="204784at2759"/>